<keyword evidence="6 7" id="KW-0472">Membrane</keyword>
<evidence type="ECO:0000256" key="2">
    <source>
        <dbReference type="ARBA" id="ARBA00022448"/>
    </source>
</evidence>
<dbReference type="Pfam" id="PF00528">
    <property type="entry name" value="BPD_transp_1"/>
    <property type="match status" value="1"/>
</dbReference>
<dbReference type="PANTHER" id="PTHR32243">
    <property type="entry name" value="MALTOSE TRANSPORT SYSTEM PERMEASE-RELATED"/>
    <property type="match status" value="1"/>
</dbReference>
<organism evidence="9 10">
    <name type="scientific">Halanaerobium polyolivorans</name>
    <dbReference type="NCBI Taxonomy" id="2886943"/>
    <lineage>
        <taxon>Bacteria</taxon>
        <taxon>Bacillati</taxon>
        <taxon>Bacillota</taxon>
        <taxon>Clostridia</taxon>
        <taxon>Halanaerobiales</taxon>
        <taxon>Halanaerobiaceae</taxon>
        <taxon>Halanaerobium</taxon>
    </lineage>
</organism>
<dbReference type="Proteomes" id="UP001199296">
    <property type="component" value="Unassembled WGS sequence"/>
</dbReference>
<dbReference type="InterPro" id="IPR000515">
    <property type="entry name" value="MetI-like"/>
</dbReference>
<feature type="domain" description="ABC transmembrane type-1" evidence="8">
    <location>
        <begin position="39"/>
        <end position="230"/>
    </location>
</feature>
<keyword evidence="3" id="KW-1003">Cell membrane</keyword>
<comment type="caution">
    <text evidence="9">The sequence shown here is derived from an EMBL/GenBank/DDBJ whole genome shotgun (WGS) entry which is preliminary data.</text>
</comment>
<proteinExistence type="inferred from homology"/>
<dbReference type="InterPro" id="IPR050901">
    <property type="entry name" value="BP-dep_ABC_trans_perm"/>
</dbReference>
<evidence type="ECO:0000256" key="7">
    <source>
        <dbReference type="RuleBase" id="RU363032"/>
    </source>
</evidence>
<keyword evidence="5 7" id="KW-1133">Transmembrane helix</keyword>
<evidence type="ECO:0000256" key="6">
    <source>
        <dbReference type="ARBA" id="ARBA00023136"/>
    </source>
</evidence>
<evidence type="ECO:0000256" key="1">
    <source>
        <dbReference type="ARBA" id="ARBA00004651"/>
    </source>
</evidence>
<reference evidence="9 10" key="1">
    <citation type="submission" date="2021-10" db="EMBL/GenBank/DDBJ databases">
        <authorList>
            <person name="Grouzdev D.S."/>
            <person name="Pantiukh K.S."/>
            <person name="Krutkina M.S."/>
        </authorList>
    </citation>
    <scope>NUCLEOTIDE SEQUENCE [LARGE SCALE GENOMIC DNA]</scope>
    <source>
        <strain evidence="9 10">Z-7514</strain>
    </source>
</reference>
<accession>A0AAW4X1B4</accession>
<evidence type="ECO:0000259" key="8">
    <source>
        <dbReference type="PROSITE" id="PS50928"/>
    </source>
</evidence>
<dbReference type="InterPro" id="IPR035906">
    <property type="entry name" value="MetI-like_sf"/>
</dbReference>
<keyword evidence="2 7" id="KW-0813">Transport</keyword>
<comment type="similarity">
    <text evidence="7">Belongs to the binding-protein-dependent transport system permease family.</text>
</comment>
<evidence type="ECO:0000256" key="5">
    <source>
        <dbReference type="ARBA" id="ARBA00022989"/>
    </source>
</evidence>
<dbReference type="PROSITE" id="PS50928">
    <property type="entry name" value="ABC_TM1"/>
    <property type="match status" value="1"/>
</dbReference>
<gene>
    <name evidence="9" type="ORF">LJ207_09740</name>
</gene>
<feature type="transmembrane region" description="Helical" evidence="7">
    <location>
        <begin position="151"/>
        <end position="173"/>
    </location>
</feature>
<name>A0AAW4X1B4_9FIRM</name>
<feature type="transmembrane region" description="Helical" evidence="7">
    <location>
        <begin position="74"/>
        <end position="98"/>
    </location>
</feature>
<comment type="subcellular location">
    <subcellularLocation>
        <location evidence="1 7">Cell membrane</location>
        <topology evidence="1 7">Multi-pass membrane protein</topology>
    </subcellularLocation>
</comment>
<evidence type="ECO:0000256" key="3">
    <source>
        <dbReference type="ARBA" id="ARBA00022475"/>
    </source>
</evidence>
<dbReference type="Gene3D" id="1.10.3720.10">
    <property type="entry name" value="MetI-like"/>
    <property type="match status" value="1"/>
</dbReference>
<dbReference type="PANTHER" id="PTHR32243:SF18">
    <property type="entry name" value="INNER MEMBRANE ABC TRANSPORTER PERMEASE PROTEIN YCJP"/>
    <property type="match status" value="1"/>
</dbReference>
<evidence type="ECO:0000313" key="10">
    <source>
        <dbReference type="Proteomes" id="UP001199296"/>
    </source>
</evidence>
<keyword evidence="4 7" id="KW-0812">Transmembrane</keyword>
<keyword evidence="10" id="KW-1185">Reference proteome</keyword>
<feature type="transmembrane region" description="Helical" evidence="7">
    <location>
        <begin position="212"/>
        <end position="230"/>
    </location>
</feature>
<dbReference type="GO" id="GO:0005886">
    <property type="term" value="C:plasma membrane"/>
    <property type="evidence" value="ECO:0007669"/>
    <property type="project" value="UniProtKB-SubCell"/>
</dbReference>
<dbReference type="AlphaFoldDB" id="A0AAW4X1B4"/>
<dbReference type="EMBL" id="JAJFAT010000014">
    <property type="protein sequence ID" value="MCC3145605.1"/>
    <property type="molecule type" value="Genomic_DNA"/>
</dbReference>
<dbReference type="SUPFAM" id="SSF161098">
    <property type="entry name" value="MetI-like"/>
    <property type="match status" value="1"/>
</dbReference>
<evidence type="ECO:0000313" key="9">
    <source>
        <dbReference type="EMBL" id="MCC3145605.1"/>
    </source>
</evidence>
<sequence>MSIKPDSELYSIPIKWIPSSISFQRYVNILTTTSLPTYIKNSLIVATTTTLICIIIGSMAAYSLARLDIRGKKIILSLVLAISMFPAISIVSPLFLILRDFGLLNSYLGLIIPYTTFALPLTIFILTSFFRTIPFELEEAARVDGATYFQAFIKIILPLVTPGMFTTAILVFIRSWNEYLFALTFNMSDSMRTVPVGLTMFQGEFAVPWGDISAATIIVTIPLIIGVLIFQRRIISGLTAGSVKG</sequence>
<feature type="transmembrane region" description="Helical" evidence="7">
    <location>
        <begin position="43"/>
        <end position="62"/>
    </location>
</feature>
<dbReference type="CDD" id="cd06261">
    <property type="entry name" value="TM_PBP2"/>
    <property type="match status" value="1"/>
</dbReference>
<evidence type="ECO:0000256" key="4">
    <source>
        <dbReference type="ARBA" id="ARBA00022692"/>
    </source>
</evidence>
<feature type="transmembrane region" description="Helical" evidence="7">
    <location>
        <begin position="110"/>
        <end position="130"/>
    </location>
</feature>
<protein>
    <submittedName>
        <fullName evidence="9">Carbohydrate ABC transporter permease</fullName>
    </submittedName>
</protein>
<dbReference type="GO" id="GO:0055085">
    <property type="term" value="P:transmembrane transport"/>
    <property type="evidence" value="ECO:0007669"/>
    <property type="project" value="InterPro"/>
</dbReference>